<dbReference type="RefSeq" id="WP_219542927.1">
    <property type="nucleotide sequence ID" value="NZ_JAHKRN010000001.1"/>
</dbReference>
<keyword evidence="4" id="KW-1185">Reference proteome</keyword>
<gene>
    <name evidence="3" type="ORF">ACFPUY_01605</name>
</gene>
<evidence type="ECO:0000256" key="2">
    <source>
        <dbReference type="RuleBase" id="RU003707"/>
    </source>
</evidence>
<dbReference type="PROSITE" id="PS00166">
    <property type="entry name" value="ENOYL_COA_HYDRATASE"/>
    <property type="match status" value="1"/>
</dbReference>
<dbReference type="InterPro" id="IPR001753">
    <property type="entry name" value="Enoyl-CoA_hydra/iso"/>
</dbReference>
<reference evidence="4" key="1">
    <citation type="journal article" date="2019" name="Int. J. Syst. Evol. Microbiol.">
        <title>The Global Catalogue of Microorganisms (GCM) 10K type strain sequencing project: providing services to taxonomists for standard genome sequencing and annotation.</title>
        <authorList>
            <consortium name="The Broad Institute Genomics Platform"/>
            <consortium name="The Broad Institute Genome Sequencing Center for Infectious Disease"/>
            <person name="Wu L."/>
            <person name="Ma J."/>
        </authorList>
    </citation>
    <scope>NUCLEOTIDE SEQUENCE [LARGE SCALE GENOMIC DNA]</scope>
    <source>
        <strain evidence="4">CGMCC 4.7106</strain>
    </source>
</reference>
<dbReference type="PANTHER" id="PTHR43802">
    <property type="entry name" value="ENOYL-COA HYDRATASE"/>
    <property type="match status" value="1"/>
</dbReference>
<comment type="caution">
    <text evidence="3">The sequence shown here is derived from an EMBL/GenBank/DDBJ whole genome shotgun (WGS) entry which is preliminary data.</text>
</comment>
<organism evidence="3 4">
    <name type="scientific">Nonomuraea harbinensis</name>
    <dbReference type="NCBI Taxonomy" id="1286938"/>
    <lineage>
        <taxon>Bacteria</taxon>
        <taxon>Bacillati</taxon>
        <taxon>Actinomycetota</taxon>
        <taxon>Actinomycetes</taxon>
        <taxon>Streptosporangiales</taxon>
        <taxon>Streptosporangiaceae</taxon>
        <taxon>Nonomuraea</taxon>
    </lineage>
</organism>
<proteinExistence type="inferred from homology"/>
<protein>
    <submittedName>
        <fullName evidence="3">Enoyl-CoA hydratase-related protein</fullName>
    </submittedName>
</protein>
<dbReference type="CDD" id="cd06558">
    <property type="entry name" value="crotonase-like"/>
    <property type="match status" value="1"/>
</dbReference>
<dbReference type="Proteomes" id="UP001596096">
    <property type="component" value="Unassembled WGS sequence"/>
</dbReference>
<accession>A0ABW1BLV2</accession>
<evidence type="ECO:0000313" key="4">
    <source>
        <dbReference type="Proteomes" id="UP001596096"/>
    </source>
</evidence>
<dbReference type="Pfam" id="PF00378">
    <property type="entry name" value="ECH_1"/>
    <property type="match status" value="1"/>
</dbReference>
<comment type="similarity">
    <text evidence="1 2">Belongs to the enoyl-CoA hydratase/isomerase family.</text>
</comment>
<dbReference type="PANTHER" id="PTHR43802:SF1">
    <property type="entry name" value="IP11341P-RELATED"/>
    <property type="match status" value="1"/>
</dbReference>
<dbReference type="EMBL" id="JBHSNW010000001">
    <property type="protein sequence ID" value="MFC5813756.1"/>
    <property type="molecule type" value="Genomic_DNA"/>
</dbReference>
<sequence length="245" mass="26888">MTELVLYDVEDRVAVLTLNRPDRLNALVPPMTNRLLDLLERADRDEDVRAVVLTGAGRGFCGGADFERMRTVEAASVMDTHRERRRDVAMRLTKPLVAAVNGAVGGAGLAYALMADVRFAAAGAKWTTAFARYGLVAELGVSWLLPRLVGVGRAKDLLFSARVFTSEEAYAYGLAEFLHPADRVLPEAVRYARELAAVSPHSIAQMREQIHADLERGWEDAYWDAAGRTARSVARDAYRDSLPGG</sequence>
<dbReference type="InterPro" id="IPR018376">
    <property type="entry name" value="Enoyl-CoA_hyd/isom_CS"/>
</dbReference>
<evidence type="ECO:0000256" key="1">
    <source>
        <dbReference type="ARBA" id="ARBA00005254"/>
    </source>
</evidence>
<name>A0ABW1BLV2_9ACTN</name>
<evidence type="ECO:0000313" key="3">
    <source>
        <dbReference type="EMBL" id="MFC5813756.1"/>
    </source>
</evidence>